<dbReference type="RefSeq" id="WP_145370771.1">
    <property type="nucleotide sequence ID" value="NZ_CP036275.1"/>
</dbReference>
<name>A0A517ZAT7_9PLAN</name>
<evidence type="ECO:0000313" key="2">
    <source>
        <dbReference type="Proteomes" id="UP000320496"/>
    </source>
</evidence>
<dbReference type="GO" id="GO:0016853">
    <property type="term" value="F:isomerase activity"/>
    <property type="evidence" value="ECO:0007669"/>
    <property type="project" value="UniProtKB-KW"/>
</dbReference>
<dbReference type="Proteomes" id="UP000320496">
    <property type="component" value="Chromosome"/>
</dbReference>
<dbReference type="InterPro" id="IPR036237">
    <property type="entry name" value="Xyl_isomerase-like_sf"/>
</dbReference>
<accession>A0A517ZAT7</accession>
<dbReference type="AlphaFoldDB" id="A0A517ZAT7"/>
<sequence length="319" mass="35407">MPASLRAALIGAVGLSLLLLPAVIPSLLAADEPAAERDFVPQTAAELLAPENLTAWLVMFTDPTRRTVEERAEMVARHGFRKVGFEAFPKYVPLLEEQMEAYSQHGIETTCVYMVIETQTPSKEAHVTHIFDVLERRGETPDIWAMFSRNSFKDVPEQERMEKLIEAFSDLARRAEKSGCKLAIYNYGSWFGEVDVQLGVIEGIRGETGIDVGTVLNFHRGHHLMDDFPEALRRMMPHLVAVNINGMNSKDAGYRGGGAKILPVGQGDYEQTMLQQLFDAGYRGPIGIIDHRNGIDADTALSENLQGVARLRRVLASDK</sequence>
<reference evidence="1 2" key="1">
    <citation type="submission" date="2019-02" db="EMBL/GenBank/DDBJ databases">
        <title>Deep-cultivation of Planctomycetes and their phenomic and genomic characterization uncovers novel biology.</title>
        <authorList>
            <person name="Wiegand S."/>
            <person name="Jogler M."/>
            <person name="Boedeker C."/>
            <person name="Pinto D."/>
            <person name="Vollmers J."/>
            <person name="Rivas-Marin E."/>
            <person name="Kohn T."/>
            <person name="Peeters S.H."/>
            <person name="Heuer A."/>
            <person name="Rast P."/>
            <person name="Oberbeckmann S."/>
            <person name="Bunk B."/>
            <person name="Jeske O."/>
            <person name="Meyerdierks A."/>
            <person name="Storesund J.E."/>
            <person name="Kallscheuer N."/>
            <person name="Luecker S."/>
            <person name="Lage O.M."/>
            <person name="Pohl T."/>
            <person name="Merkel B.J."/>
            <person name="Hornburger P."/>
            <person name="Mueller R.-W."/>
            <person name="Bruemmer F."/>
            <person name="Labrenz M."/>
            <person name="Spormann A.M."/>
            <person name="Op den Camp H."/>
            <person name="Overmann J."/>
            <person name="Amann R."/>
            <person name="Jetten M.S.M."/>
            <person name="Mascher T."/>
            <person name="Medema M.H."/>
            <person name="Devos D.P."/>
            <person name="Kaster A.-K."/>
            <person name="Ovreas L."/>
            <person name="Rohde M."/>
            <person name="Galperin M.Y."/>
            <person name="Jogler C."/>
        </authorList>
    </citation>
    <scope>NUCLEOTIDE SEQUENCE [LARGE SCALE GENOMIC DNA]</scope>
    <source>
        <strain evidence="1 2">Mal4</strain>
    </source>
</reference>
<dbReference type="OrthoDB" id="256625at2"/>
<proteinExistence type="predicted"/>
<evidence type="ECO:0000313" key="1">
    <source>
        <dbReference type="EMBL" id="QDU39602.1"/>
    </source>
</evidence>
<protein>
    <submittedName>
        <fullName evidence="1">Xylose isomerase-like TIM barrel</fullName>
    </submittedName>
</protein>
<dbReference type="Gene3D" id="3.20.20.150">
    <property type="entry name" value="Divalent-metal-dependent TIM barrel enzymes"/>
    <property type="match status" value="1"/>
</dbReference>
<keyword evidence="1" id="KW-0413">Isomerase</keyword>
<dbReference type="SUPFAM" id="SSF51658">
    <property type="entry name" value="Xylose isomerase-like"/>
    <property type="match status" value="1"/>
</dbReference>
<organism evidence="1 2">
    <name type="scientific">Maioricimonas rarisocia</name>
    <dbReference type="NCBI Taxonomy" id="2528026"/>
    <lineage>
        <taxon>Bacteria</taxon>
        <taxon>Pseudomonadati</taxon>
        <taxon>Planctomycetota</taxon>
        <taxon>Planctomycetia</taxon>
        <taxon>Planctomycetales</taxon>
        <taxon>Planctomycetaceae</taxon>
        <taxon>Maioricimonas</taxon>
    </lineage>
</organism>
<gene>
    <name evidence="1" type="ORF">Mal4_39480</name>
</gene>
<keyword evidence="2" id="KW-1185">Reference proteome</keyword>
<dbReference type="KEGG" id="mri:Mal4_39480"/>
<dbReference type="EMBL" id="CP036275">
    <property type="protein sequence ID" value="QDU39602.1"/>
    <property type="molecule type" value="Genomic_DNA"/>
</dbReference>